<evidence type="ECO:0000256" key="6">
    <source>
        <dbReference type="ARBA" id="ARBA00022792"/>
    </source>
</evidence>
<keyword evidence="10" id="KW-0496">Mitochondrion</keyword>
<evidence type="ECO:0000256" key="1">
    <source>
        <dbReference type="ARBA" id="ARBA00004434"/>
    </source>
</evidence>
<dbReference type="Pfam" id="PF11711">
    <property type="entry name" value="Tim54"/>
    <property type="match status" value="1"/>
</dbReference>
<gene>
    <name evidence="13" type="ORF">DAKH74_033090</name>
</gene>
<reference evidence="13 14" key="1">
    <citation type="journal article" date="2023" name="Elife">
        <title>Identification of key yeast species and microbe-microbe interactions impacting larval growth of Drosophila in the wild.</title>
        <authorList>
            <person name="Mure A."/>
            <person name="Sugiura Y."/>
            <person name="Maeda R."/>
            <person name="Honda K."/>
            <person name="Sakurai N."/>
            <person name="Takahashi Y."/>
            <person name="Watada M."/>
            <person name="Katoh T."/>
            <person name="Gotoh A."/>
            <person name="Gotoh Y."/>
            <person name="Taniguchi I."/>
            <person name="Nakamura K."/>
            <person name="Hayashi T."/>
            <person name="Katayama T."/>
            <person name="Uemura T."/>
            <person name="Hattori Y."/>
        </authorList>
    </citation>
    <scope>NUCLEOTIDE SEQUENCE [LARGE SCALE GENOMIC DNA]</scope>
    <source>
        <strain evidence="13 14">KH-74</strain>
    </source>
</reference>
<evidence type="ECO:0000256" key="7">
    <source>
        <dbReference type="ARBA" id="ARBA00022927"/>
    </source>
</evidence>
<dbReference type="InterPro" id="IPR050187">
    <property type="entry name" value="Lipid_Phosphate_FormReg"/>
</dbReference>
<feature type="compositionally biased region" description="Basic and acidic residues" evidence="12">
    <location>
        <begin position="306"/>
        <end position="321"/>
    </location>
</feature>
<dbReference type="Proteomes" id="UP001377567">
    <property type="component" value="Unassembled WGS sequence"/>
</dbReference>
<evidence type="ECO:0000256" key="2">
    <source>
        <dbReference type="ARBA" id="ARBA00006355"/>
    </source>
</evidence>
<evidence type="ECO:0000256" key="5">
    <source>
        <dbReference type="ARBA" id="ARBA00022692"/>
    </source>
</evidence>
<comment type="subcellular location">
    <subcellularLocation>
        <location evidence="1">Mitochondrion inner membrane</location>
        <topology evidence="1">Single-pass membrane protein</topology>
    </subcellularLocation>
</comment>
<feature type="region of interest" description="Disordered" evidence="12">
    <location>
        <begin position="1"/>
        <end position="28"/>
    </location>
</feature>
<keyword evidence="14" id="KW-1185">Reference proteome</keyword>
<dbReference type="AlphaFoldDB" id="A0AAV5RZH4"/>
<keyword evidence="7" id="KW-0653">Protein transport</keyword>
<evidence type="ECO:0000256" key="9">
    <source>
        <dbReference type="ARBA" id="ARBA00023010"/>
    </source>
</evidence>
<protein>
    <recommendedName>
        <fullName evidence="3">Mitochondrial import inner membrane translocase subunit TIM54</fullName>
    </recommendedName>
</protein>
<comment type="caution">
    <text evidence="13">The sequence shown here is derived from an EMBL/GenBank/DDBJ whole genome shotgun (WGS) entry which is preliminary data.</text>
</comment>
<feature type="compositionally biased region" description="Basic and acidic residues" evidence="12">
    <location>
        <begin position="266"/>
        <end position="293"/>
    </location>
</feature>
<keyword evidence="5" id="KW-0812">Transmembrane</keyword>
<feature type="region of interest" description="Disordered" evidence="12">
    <location>
        <begin position="263"/>
        <end position="321"/>
    </location>
</feature>
<keyword evidence="4" id="KW-0813">Transport</keyword>
<keyword evidence="9" id="KW-0811">Translocation</keyword>
<organism evidence="13 14">
    <name type="scientific">Maudiozyma humilis</name>
    <name type="common">Sour dough yeast</name>
    <name type="synonym">Kazachstania humilis</name>
    <dbReference type="NCBI Taxonomy" id="51915"/>
    <lineage>
        <taxon>Eukaryota</taxon>
        <taxon>Fungi</taxon>
        <taxon>Dikarya</taxon>
        <taxon>Ascomycota</taxon>
        <taxon>Saccharomycotina</taxon>
        <taxon>Saccharomycetes</taxon>
        <taxon>Saccharomycetales</taxon>
        <taxon>Saccharomycetaceae</taxon>
        <taxon>Maudiozyma</taxon>
    </lineage>
</organism>
<sequence length="478" mass="53914">MSEKNPSTEVPKPSAAASAATEAAKKVKDVKPPKRLFANPAFQAMGIPAMRLPSRNWVIFWMTVTAAVGGFGYDKYQQKKIISKYADMMKPMAEKTMDTKTVPRKITVFIAPPPSDYLETSLKMWRRYIKPVLFYAGLDYDIVQEDRQGVIRTEVANRMRALRKEYIEEPKIEAPPVTPTDKNAELTPAQVKELGKEYKNNFDWRDAIGIFYKKDKPAEINSEDLESGDLSLSGGVICLGRGAYKEYLAGLHEGLLGPVDPPVIPEEPKQAEDAAKKLTPHEEEVEKEIKVMEEQLEETNEGPLDTEEKPTEEKEEKKEENTGVLARFIDPSEYEAAPFPPLELHSQGSVIHDKQTKLPILVNQPLLVVSVPNLIGFLAIPQRIYRFYRKRYMTEDICSDVAALVESSSLRPFDAATDVNLAKEEESDWPSSWVKQGRKRDSEWTRDVVTDPRITSLMRVCNKPVPVSPEADQTANSE</sequence>
<dbReference type="PANTHER" id="PTHR12358">
    <property type="entry name" value="SPHINGOSINE KINASE"/>
    <property type="match status" value="1"/>
</dbReference>
<feature type="compositionally biased region" description="Low complexity" evidence="12">
    <location>
        <begin position="9"/>
        <end position="22"/>
    </location>
</feature>
<keyword evidence="11" id="KW-0472">Membrane</keyword>
<keyword evidence="6" id="KW-0999">Mitochondrion inner membrane</keyword>
<evidence type="ECO:0000256" key="3">
    <source>
        <dbReference type="ARBA" id="ARBA00020796"/>
    </source>
</evidence>
<keyword evidence="8" id="KW-1133">Transmembrane helix</keyword>
<proteinExistence type="inferred from homology"/>
<dbReference type="EMBL" id="BTGD01000010">
    <property type="protein sequence ID" value="GMM56693.1"/>
    <property type="molecule type" value="Genomic_DNA"/>
</dbReference>
<evidence type="ECO:0000256" key="11">
    <source>
        <dbReference type="ARBA" id="ARBA00023136"/>
    </source>
</evidence>
<evidence type="ECO:0000313" key="13">
    <source>
        <dbReference type="EMBL" id="GMM56693.1"/>
    </source>
</evidence>
<dbReference type="PANTHER" id="PTHR12358:SF101">
    <property type="entry name" value="MITOCHONDRIAL IMPORT INNER MEMBRANE TRANSLOCASE SUBUNIT TIM54"/>
    <property type="match status" value="1"/>
</dbReference>
<dbReference type="GO" id="GO:0015031">
    <property type="term" value="P:protein transport"/>
    <property type="evidence" value="ECO:0007669"/>
    <property type="project" value="UniProtKB-KW"/>
</dbReference>
<accession>A0AAV5RZH4</accession>
<name>A0AAV5RZH4_MAUHU</name>
<evidence type="ECO:0000256" key="4">
    <source>
        <dbReference type="ARBA" id="ARBA00022448"/>
    </source>
</evidence>
<evidence type="ECO:0000313" key="14">
    <source>
        <dbReference type="Proteomes" id="UP001377567"/>
    </source>
</evidence>
<evidence type="ECO:0000256" key="8">
    <source>
        <dbReference type="ARBA" id="ARBA00022989"/>
    </source>
</evidence>
<dbReference type="InterPro" id="IPR021056">
    <property type="entry name" value="Mt_import_IM_translocase_Tim54"/>
</dbReference>
<dbReference type="GO" id="GO:0005743">
    <property type="term" value="C:mitochondrial inner membrane"/>
    <property type="evidence" value="ECO:0007669"/>
    <property type="project" value="UniProtKB-SubCell"/>
</dbReference>
<comment type="similarity">
    <text evidence="2">Belongs to the TIM54 family.</text>
</comment>
<evidence type="ECO:0000256" key="12">
    <source>
        <dbReference type="SAM" id="MobiDB-lite"/>
    </source>
</evidence>
<evidence type="ECO:0000256" key="10">
    <source>
        <dbReference type="ARBA" id="ARBA00023128"/>
    </source>
</evidence>